<reference evidence="3 4" key="1">
    <citation type="journal article" date="2024" name="Science">
        <title>Giant polyketide synthase enzymes in the biosynthesis of giant marine polyether toxins.</title>
        <authorList>
            <person name="Fallon T.R."/>
            <person name="Shende V.V."/>
            <person name="Wierzbicki I.H."/>
            <person name="Pendleton A.L."/>
            <person name="Watervoot N.F."/>
            <person name="Auber R.P."/>
            <person name="Gonzalez D.J."/>
            <person name="Wisecaver J.H."/>
            <person name="Moore B.S."/>
        </authorList>
    </citation>
    <scope>NUCLEOTIDE SEQUENCE [LARGE SCALE GENOMIC DNA]</scope>
    <source>
        <strain evidence="3 4">12B1</strain>
    </source>
</reference>
<evidence type="ECO:0000313" key="3">
    <source>
        <dbReference type="EMBL" id="KAL1530614.1"/>
    </source>
</evidence>
<gene>
    <name evidence="3" type="ORF">AB1Y20_001514</name>
</gene>
<feature type="region of interest" description="Disordered" evidence="2">
    <location>
        <begin position="463"/>
        <end position="491"/>
    </location>
</feature>
<feature type="compositionally biased region" description="Polar residues" evidence="2">
    <location>
        <begin position="552"/>
        <end position="567"/>
    </location>
</feature>
<dbReference type="InterPro" id="IPR011989">
    <property type="entry name" value="ARM-like"/>
</dbReference>
<feature type="compositionally biased region" description="Low complexity" evidence="2">
    <location>
        <begin position="534"/>
        <end position="543"/>
    </location>
</feature>
<dbReference type="Gene3D" id="1.25.10.10">
    <property type="entry name" value="Leucine-rich Repeat Variant"/>
    <property type="match status" value="3"/>
</dbReference>
<sequence>MMRPKPPSRLASSSREMSSPTAIASLVAALEGPTDSISRAVRALWDLAAQNGMNRTAIAAAGGIELLVATLRCPNENVQEAAAAVLWHLTLTEDGDVTAGALAAAGATPHLVLMHECPELSNQRAGVGSVARRAEVASMGGVKPLISLLSSGNPAVQRVATGVLSNICISHKTIRAQVVAASGVPPLVALLLGGAGSDVQKFAATTLQHLAIDEVNRSAIVSANGMIPLIALLDSSVLSVQGAAAGALGNLVETSGANKEQVTIAGGLPPLLRFVHNAPIGWKVAGLNALRNLAAESAMSQAALVAAGAIPQLVSLLSSELPGACSLAAATLGNLAGSGAYVQARIAAAGALEPLISLLGRSHVQVLVEAASAIWNLCHAQDSLQAAGAAAISPLVALLTHGDLVVCERAAGALLCLTITNSHNQQTAREAGVSKLLRKAESTSGLIPQQVKDALYFLVDPDTSMQGEPSLTEEESRDAGHENATSTGQDMVTIVQAGTSGELMETKTLPTQMNTSMAFDDEIEVDGVPPTSPSPLLDASSSLETGGDSGVTLATQSMGESNHSKTSLVATEGVKMPGSTVALTERVEEVSKEATCMIPPSAGHTQGAVQTRMDSYVRSQSTTERDDVTSHHAEWSKQTAEAKPALSCATDESVNSMDQHLSGVCDEDTTATHAKADGSSMLCSNEDNIDEVHNSSTHSPVDAVPLTTDCEGSNLALQAKEGKMDDRAALEGADFSPDGLPQTIP</sequence>
<evidence type="ECO:0000256" key="1">
    <source>
        <dbReference type="PROSITE-ProRule" id="PRU00259"/>
    </source>
</evidence>
<feature type="repeat" description="ARM" evidence="1">
    <location>
        <begin position="182"/>
        <end position="225"/>
    </location>
</feature>
<feature type="repeat" description="ARM" evidence="1">
    <location>
        <begin position="62"/>
        <end position="90"/>
    </location>
</feature>
<feature type="repeat" description="ARM" evidence="1">
    <location>
        <begin position="350"/>
        <end position="377"/>
    </location>
</feature>
<dbReference type="PROSITE" id="PS50176">
    <property type="entry name" value="ARM_REPEAT"/>
    <property type="match status" value="6"/>
</dbReference>
<dbReference type="PANTHER" id="PTHR23315:SF7">
    <property type="entry name" value="U-BOX DOMAIN-CONTAINING PROTEIN 4"/>
    <property type="match status" value="1"/>
</dbReference>
<dbReference type="Pfam" id="PF00514">
    <property type="entry name" value="Arm"/>
    <property type="match status" value="5"/>
</dbReference>
<dbReference type="EMBL" id="JBGBPQ010000001">
    <property type="protein sequence ID" value="KAL1530614.1"/>
    <property type="molecule type" value="Genomic_DNA"/>
</dbReference>
<dbReference type="SUPFAM" id="SSF48371">
    <property type="entry name" value="ARM repeat"/>
    <property type="match status" value="2"/>
</dbReference>
<name>A0AB34K9R6_PRYPA</name>
<dbReference type="InterPro" id="IPR016024">
    <property type="entry name" value="ARM-type_fold"/>
</dbReference>
<evidence type="ECO:0000313" key="4">
    <source>
        <dbReference type="Proteomes" id="UP001515480"/>
    </source>
</evidence>
<feature type="region of interest" description="Disordered" evidence="2">
    <location>
        <begin position="524"/>
        <end position="567"/>
    </location>
</feature>
<keyword evidence="4" id="KW-1185">Reference proteome</keyword>
<organism evidence="3 4">
    <name type="scientific">Prymnesium parvum</name>
    <name type="common">Toxic golden alga</name>
    <dbReference type="NCBI Taxonomy" id="97485"/>
    <lineage>
        <taxon>Eukaryota</taxon>
        <taxon>Haptista</taxon>
        <taxon>Haptophyta</taxon>
        <taxon>Prymnesiophyceae</taxon>
        <taxon>Prymnesiales</taxon>
        <taxon>Prymnesiaceae</taxon>
        <taxon>Prymnesium</taxon>
    </lineage>
</organism>
<dbReference type="AlphaFoldDB" id="A0AB34K9R6"/>
<proteinExistence type="predicted"/>
<evidence type="ECO:0008006" key="5">
    <source>
        <dbReference type="Google" id="ProtNLM"/>
    </source>
</evidence>
<feature type="region of interest" description="Disordered" evidence="2">
    <location>
        <begin position="681"/>
        <end position="707"/>
    </location>
</feature>
<dbReference type="InterPro" id="IPR000225">
    <property type="entry name" value="Armadillo"/>
</dbReference>
<protein>
    <recommendedName>
        <fullName evidence="5">Armadillo repeat-containing protein 8</fullName>
    </recommendedName>
</protein>
<feature type="repeat" description="ARM" evidence="1">
    <location>
        <begin position="224"/>
        <end position="266"/>
    </location>
</feature>
<feature type="repeat" description="ARM" evidence="1">
    <location>
        <begin position="140"/>
        <end position="167"/>
    </location>
</feature>
<feature type="repeat" description="ARM" evidence="1">
    <location>
        <begin position="308"/>
        <end position="350"/>
    </location>
</feature>
<accession>A0AB34K9R6</accession>
<dbReference type="Proteomes" id="UP001515480">
    <property type="component" value="Unassembled WGS sequence"/>
</dbReference>
<evidence type="ECO:0000256" key="2">
    <source>
        <dbReference type="SAM" id="MobiDB-lite"/>
    </source>
</evidence>
<comment type="caution">
    <text evidence="3">The sequence shown here is derived from an EMBL/GenBank/DDBJ whole genome shotgun (WGS) entry which is preliminary data.</text>
</comment>
<dbReference type="SMART" id="SM00185">
    <property type="entry name" value="ARM"/>
    <property type="match status" value="8"/>
</dbReference>
<dbReference type="PANTHER" id="PTHR23315">
    <property type="entry name" value="U BOX DOMAIN-CONTAINING"/>
    <property type="match status" value="1"/>
</dbReference>